<organism evidence="7 8">
    <name type="scientific">Pseudomonas kairouanensis</name>
    <dbReference type="NCBI Taxonomy" id="2293832"/>
    <lineage>
        <taxon>Bacteria</taxon>
        <taxon>Pseudomonadati</taxon>
        <taxon>Pseudomonadota</taxon>
        <taxon>Gammaproteobacteria</taxon>
        <taxon>Pseudomonadales</taxon>
        <taxon>Pseudomonadaceae</taxon>
        <taxon>Pseudomonas</taxon>
    </lineage>
</organism>
<dbReference type="GO" id="GO:0006508">
    <property type="term" value="P:proteolysis"/>
    <property type="evidence" value="ECO:0007669"/>
    <property type="project" value="UniProtKB-KW"/>
</dbReference>
<protein>
    <recommendedName>
        <fullName evidence="6">Serine protease</fullName>
        <ecNumber evidence="6">3.4.21.-</ecNumber>
    </recommendedName>
</protein>
<dbReference type="PANTHER" id="PTHR15462:SF8">
    <property type="entry name" value="SERINE PROTEASE"/>
    <property type="match status" value="1"/>
</dbReference>
<evidence type="ECO:0000256" key="3">
    <source>
        <dbReference type="ARBA" id="ARBA00022729"/>
    </source>
</evidence>
<evidence type="ECO:0000313" key="8">
    <source>
        <dbReference type="Proteomes" id="UP000297391"/>
    </source>
</evidence>
<dbReference type="RefSeq" id="WP_135289681.1">
    <property type="nucleotide sequence ID" value="NZ_QUZU01000014.1"/>
</dbReference>
<dbReference type="InterPro" id="IPR043504">
    <property type="entry name" value="Peptidase_S1_PA_chymotrypsin"/>
</dbReference>
<evidence type="ECO:0000256" key="6">
    <source>
        <dbReference type="RuleBase" id="RU004296"/>
    </source>
</evidence>
<evidence type="ECO:0000256" key="2">
    <source>
        <dbReference type="ARBA" id="ARBA00022670"/>
    </source>
</evidence>
<dbReference type="PRINTS" id="PR00839">
    <property type="entry name" value="V8PROTEASE"/>
</dbReference>
<name>A0A4Z0ASM7_9PSED</name>
<dbReference type="PANTHER" id="PTHR15462">
    <property type="entry name" value="SERINE PROTEASE"/>
    <property type="match status" value="1"/>
</dbReference>
<dbReference type="OrthoDB" id="6734599at2"/>
<keyword evidence="2 6" id="KW-0645">Protease</keyword>
<dbReference type="GO" id="GO:0008236">
    <property type="term" value="F:serine-type peptidase activity"/>
    <property type="evidence" value="ECO:0007669"/>
    <property type="project" value="UniProtKB-KW"/>
</dbReference>
<dbReference type="Gene3D" id="2.40.10.10">
    <property type="entry name" value="Trypsin-like serine proteases"/>
    <property type="match status" value="2"/>
</dbReference>
<dbReference type="EC" id="3.4.21.-" evidence="6"/>
<evidence type="ECO:0000313" key="7">
    <source>
        <dbReference type="EMBL" id="TFY88968.1"/>
    </source>
</evidence>
<dbReference type="AlphaFoldDB" id="A0A4Z0ASM7"/>
<keyword evidence="5 6" id="KW-0720">Serine protease</keyword>
<dbReference type="SUPFAM" id="SSF50494">
    <property type="entry name" value="Trypsin-like serine proteases"/>
    <property type="match status" value="1"/>
</dbReference>
<keyword evidence="3" id="KW-0732">Signal</keyword>
<gene>
    <name evidence="7" type="ORF">DYL59_13805</name>
</gene>
<comment type="similarity">
    <text evidence="1 6">Belongs to the peptidase S1B family.</text>
</comment>
<evidence type="ECO:0000256" key="4">
    <source>
        <dbReference type="ARBA" id="ARBA00022801"/>
    </source>
</evidence>
<dbReference type="Proteomes" id="UP000297391">
    <property type="component" value="Unassembled WGS sequence"/>
</dbReference>
<dbReference type="InterPro" id="IPR009003">
    <property type="entry name" value="Peptidase_S1_PA"/>
</dbReference>
<keyword evidence="4 6" id="KW-0378">Hydrolase</keyword>
<accession>A0A4Z0ASM7</accession>
<reference evidence="7 8" key="1">
    <citation type="journal article" date="2019" name="Syst. Appl. Microbiol.">
        <title>New species of pathogenic Pseudomonas isolated from citrus in Tunisia: Proposal of Pseudomonas kairouanensis sp. nov. and Pseudomonas nabeulensis sp. nov.</title>
        <authorList>
            <person name="Oueslati M."/>
            <person name="Mulet M."/>
            <person name="Gomila M."/>
            <person name="Berge O."/>
            <person name="Hajlaoui M.R."/>
            <person name="Lalucat J."/>
            <person name="Sadfi-Zouaoui N."/>
            <person name="Garcia-Valdes E."/>
        </authorList>
    </citation>
    <scope>NUCLEOTIDE SEQUENCE [LARGE SCALE GENOMIC DNA]</scope>
    <source>
        <strain evidence="7 8">KC12</strain>
    </source>
</reference>
<dbReference type="Pfam" id="PF13365">
    <property type="entry name" value="Trypsin_2"/>
    <property type="match status" value="1"/>
</dbReference>
<evidence type="ECO:0000256" key="1">
    <source>
        <dbReference type="ARBA" id="ARBA00008764"/>
    </source>
</evidence>
<comment type="caution">
    <text evidence="7">The sequence shown here is derived from an EMBL/GenBank/DDBJ whole genome shotgun (WGS) entry which is preliminary data.</text>
</comment>
<dbReference type="EMBL" id="QUZU01000014">
    <property type="protein sequence ID" value="TFY88968.1"/>
    <property type="molecule type" value="Genomic_DNA"/>
</dbReference>
<dbReference type="InterPro" id="IPR050966">
    <property type="entry name" value="Glutamyl_endopeptidase"/>
</dbReference>
<sequence>MKEPSALTAPRFRPDFMIQSNNGGRLEPVADFNASRVMAQQFRRRLLPARLRQESLRDYSSHGIAFAQSFFGNDDRTPTPSTTALPWRCICQLVVEGVHPGRQLLGTGWLAGPHTVITAGHNLFNPETNNGATRITVVPGRDGDVAPFDYYVAGDFRVHQGWYESGNQHQDVGVVWLQKPLGKRLGWFGIASYSDKDLVDLIVNTAGYPADKRIGTQWFNAGRIDSVDADTLYYGLDTQPGQSGSPVFQFDAQSRRVALAVHAYGADDRNQGIRINDEIYDLFSSWIR</sequence>
<dbReference type="InterPro" id="IPR008256">
    <property type="entry name" value="Peptidase_S1B"/>
</dbReference>
<proteinExistence type="inferred from homology"/>
<dbReference type="InterPro" id="IPR000126">
    <property type="entry name" value="V8_ser_AS"/>
</dbReference>
<keyword evidence="8" id="KW-1185">Reference proteome</keyword>
<dbReference type="PROSITE" id="PS00673">
    <property type="entry name" value="V8_SER"/>
    <property type="match status" value="1"/>
</dbReference>
<evidence type="ECO:0000256" key="5">
    <source>
        <dbReference type="ARBA" id="ARBA00022825"/>
    </source>
</evidence>